<feature type="compositionally biased region" description="Polar residues" evidence="1">
    <location>
        <begin position="164"/>
        <end position="173"/>
    </location>
</feature>
<sequence>MEWNVLDEVRNRTKQSNGNRGWPRLPKNRSTDRSQKGFKKEKRTQCHGTRVLQRRRRRESWKRRKSTHKHREEKEQVRQVWNRDAARKEGGRRCTSEAVFGDFRADNDPKPCFGPQGEPPEGVTMKKFLSRTTGGDVLSPSPCSQKLADRALKPTREQSPPEAHSQSPVQLTGQPPFRDSPRHTRKIDLSKGYHH</sequence>
<evidence type="ECO:0000256" key="1">
    <source>
        <dbReference type="SAM" id="MobiDB-lite"/>
    </source>
</evidence>
<feature type="compositionally biased region" description="Basic and acidic residues" evidence="1">
    <location>
        <begin position="84"/>
        <end position="95"/>
    </location>
</feature>
<dbReference type="EMBL" id="JAIQCJ010001271">
    <property type="protein sequence ID" value="KAJ8791479.1"/>
    <property type="molecule type" value="Genomic_DNA"/>
</dbReference>
<keyword evidence="4" id="KW-1185">Reference proteome</keyword>
<organism evidence="3 4">
    <name type="scientific">Eschrichtius robustus</name>
    <name type="common">California gray whale</name>
    <name type="synonym">Eschrichtius gibbosus</name>
    <dbReference type="NCBI Taxonomy" id="9764"/>
    <lineage>
        <taxon>Eukaryota</taxon>
        <taxon>Metazoa</taxon>
        <taxon>Chordata</taxon>
        <taxon>Craniata</taxon>
        <taxon>Vertebrata</taxon>
        <taxon>Euteleostomi</taxon>
        <taxon>Mammalia</taxon>
        <taxon>Eutheria</taxon>
        <taxon>Laurasiatheria</taxon>
        <taxon>Artiodactyla</taxon>
        <taxon>Whippomorpha</taxon>
        <taxon>Cetacea</taxon>
        <taxon>Mysticeti</taxon>
        <taxon>Eschrichtiidae</taxon>
        <taxon>Eschrichtius</taxon>
    </lineage>
</organism>
<feature type="compositionally biased region" description="Basic and acidic residues" evidence="1">
    <location>
        <begin position="179"/>
        <end position="195"/>
    </location>
</feature>
<dbReference type="AlphaFoldDB" id="A0AB34HKF9"/>
<evidence type="ECO:0000313" key="2">
    <source>
        <dbReference type="EMBL" id="KAJ8791479.1"/>
    </source>
</evidence>
<comment type="caution">
    <text evidence="3">The sequence shown here is derived from an EMBL/GenBank/DDBJ whole genome shotgun (WGS) entry which is preliminary data.</text>
</comment>
<name>A0AB34HKF9_ESCRO</name>
<feature type="region of interest" description="Disordered" evidence="1">
    <location>
        <begin position="1"/>
        <end position="195"/>
    </location>
</feature>
<gene>
    <name evidence="2" type="ORF">J1605_004284</name>
    <name evidence="3" type="ORF">J1605_004286</name>
</gene>
<protein>
    <submittedName>
        <fullName evidence="3">Uncharacterized protein</fullName>
    </submittedName>
</protein>
<feature type="compositionally biased region" description="Basic residues" evidence="1">
    <location>
        <begin position="52"/>
        <end position="69"/>
    </location>
</feature>
<evidence type="ECO:0000313" key="3">
    <source>
        <dbReference type="EMBL" id="KAJ8791481.1"/>
    </source>
</evidence>
<feature type="compositionally biased region" description="Basic and acidic residues" evidence="1">
    <location>
        <begin position="147"/>
        <end position="156"/>
    </location>
</feature>
<dbReference type="EMBL" id="JAIQCJ010001271">
    <property type="protein sequence ID" value="KAJ8791481.1"/>
    <property type="molecule type" value="Genomic_DNA"/>
</dbReference>
<evidence type="ECO:0000313" key="4">
    <source>
        <dbReference type="Proteomes" id="UP001159641"/>
    </source>
</evidence>
<reference evidence="3 4" key="1">
    <citation type="submission" date="2022-11" db="EMBL/GenBank/DDBJ databases">
        <title>Whole genome sequence of Eschrichtius robustus ER-17-0199.</title>
        <authorList>
            <person name="Bruniche-Olsen A."/>
            <person name="Black A.N."/>
            <person name="Fields C.J."/>
            <person name="Walden K."/>
            <person name="Dewoody J.A."/>
        </authorList>
    </citation>
    <scope>NUCLEOTIDE SEQUENCE [LARGE SCALE GENOMIC DNA]</scope>
    <source>
        <strain evidence="3">ER-17-0199</strain>
        <tissue evidence="3">Blubber</tissue>
    </source>
</reference>
<accession>A0AB34HKF9</accession>
<proteinExistence type="predicted"/>
<dbReference type="Proteomes" id="UP001159641">
    <property type="component" value="Unassembled WGS sequence"/>
</dbReference>